<evidence type="ECO:0000256" key="1">
    <source>
        <dbReference type="SAM" id="MobiDB-lite"/>
    </source>
</evidence>
<dbReference type="Proteomes" id="UP000030745">
    <property type="component" value="Unassembled WGS sequence"/>
</dbReference>
<sequence length="129" mass="14390">YASTLTTTQRGQFIAASTTNASRVDKNEAPSASGTSRQAFAERRRGRHDANKERRWRCVPRRNTWQLVVAAGFAYAHRTVPACKSSAVDEYYSVWRLFLLSCRAVYVASSDESTGDAIDLNMLRSPAII</sequence>
<organism evidence="2 3">
    <name type="scientific">Saprolegnia parasitica (strain CBS 223.65)</name>
    <dbReference type="NCBI Taxonomy" id="695850"/>
    <lineage>
        <taxon>Eukaryota</taxon>
        <taxon>Sar</taxon>
        <taxon>Stramenopiles</taxon>
        <taxon>Oomycota</taxon>
        <taxon>Saprolegniomycetes</taxon>
        <taxon>Saprolegniales</taxon>
        <taxon>Saprolegniaceae</taxon>
        <taxon>Saprolegnia</taxon>
    </lineage>
</organism>
<feature type="region of interest" description="Disordered" evidence="1">
    <location>
        <begin position="16"/>
        <end position="54"/>
    </location>
</feature>
<name>A0A067CNX4_SAPPC</name>
<evidence type="ECO:0000313" key="2">
    <source>
        <dbReference type="EMBL" id="KDO28527.1"/>
    </source>
</evidence>
<accession>A0A067CNX4</accession>
<dbReference type="GeneID" id="24128734"/>
<dbReference type="AlphaFoldDB" id="A0A067CNX4"/>
<proteinExistence type="predicted"/>
<gene>
    <name evidence="2" type="ORF">SPRG_06385</name>
</gene>
<dbReference type="VEuPathDB" id="FungiDB:SPRG_06385"/>
<protein>
    <submittedName>
        <fullName evidence="2">Uncharacterized protein</fullName>
    </submittedName>
</protein>
<dbReference type="EMBL" id="KK583210">
    <property type="protein sequence ID" value="KDO28527.1"/>
    <property type="molecule type" value="Genomic_DNA"/>
</dbReference>
<reference evidence="2 3" key="1">
    <citation type="journal article" date="2013" name="PLoS Genet.">
        <title>Distinctive expansion of potential virulence genes in the genome of the oomycete fish pathogen Saprolegnia parasitica.</title>
        <authorList>
            <person name="Jiang R.H."/>
            <person name="de Bruijn I."/>
            <person name="Haas B.J."/>
            <person name="Belmonte R."/>
            <person name="Lobach L."/>
            <person name="Christie J."/>
            <person name="van den Ackerveken G."/>
            <person name="Bottin A."/>
            <person name="Bulone V."/>
            <person name="Diaz-Moreno S.M."/>
            <person name="Dumas B."/>
            <person name="Fan L."/>
            <person name="Gaulin E."/>
            <person name="Govers F."/>
            <person name="Grenville-Briggs L.J."/>
            <person name="Horner N.R."/>
            <person name="Levin J.Z."/>
            <person name="Mammella M."/>
            <person name="Meijer H.J."/>
            <person name="Morris P."/>
            <person name="Nusbaum C."/>
            <person name="Oome S."/>
            <person name="Phillips A.J."/>
            <person name="van Rooyen D."/>
            <person name="Rzeszutek E."/>
            <person name="Saraiva M."/>
            <person name="Secombes C.J."/>
            <person name="Seidl M.F."/>
            <person name="Snel B."/>
            <person name="Stassen J.H."/>
            <person name="Sykes S."/>
            <person name="Tripathy S."/>
            <person name="van den Berg H."/>
            <person name="Vega-Arreguin J.C."/>
            <person name="Wawra S."/>
            <person name="Young S.K."/>
            <person name="Zeng Q."/>
            <person name="Dieguez-Uribeondo J."/>
            <person name="Russ C."/>
            <person name="Tyler B.M."/>
            <person name="van West P."/>
        </authorList>
    </citation>
    <scope>NUCLEOTIDE SEQUENCE [LARGE SCALE GENOMIC DNA]</scope>
    <source>
        <strain evidence="2 3">CBS 223.65</strain>
    </source>
</reference>
<keyword evidence="3" id="KW-1185">Reference proteome</keyword>
<feature type="non-terminal residue" evidence="2">
    <location>
        <position position="1"/>
    </location>
</feature>
<evidence type="ECO:0000313" key="3">
    <source>
        <dbReference type="Proteomes" id="UP000030745"/>
    </source>
</evidence>
<dbReference type="KEGG" id="spar:SPRG_06385"/>
<feature type="compositionally biased region" description="Basic and acidic residues" evidence="1">
    <location>
        <begin position="40"/>
        <end position="53"/>
    </location>
</feature>
<dbReference type="RefSeq" id="XP_012200593.1">
    <property type="nucleotide sequence ID" value="XM_012345203.1"/>
</dbReference>